<dbReference type="AlphaFoldDB" id="A0A6A6VVW3"/>
<keyword evidence="2" id="KW-1185">Reference proteome</keyword>
<dbReference type="Proteomes" id="UP000799437">
    <property type="component" value="Unassembled WGS sequence"/>
</dbReference>
<dbReference type="RefSeq" id="XP_033597173.1">
    <property type="nucleotide sequence ID" value="XM_033739152.1"/>
</dbReference>
<evidence type="ECO:0000313" key="1">
    <source>
        <dbReference type="EMBL" id="KAF2754722.1"/>
    </source>
</evidence>
<evidence type="ECO:0000313" key="2">
    <source>
        <dbReference type="Proteomes" id="UP000799437"/>
    </source>
</evidence>
<dbReference type="OrthoDB" id="5272396at2759"/>
<dbReference type="PANTHER" id="PTHR42085">
    <property type="entry name" value="F-BOX DOMAIN-CONTAINING PROTEIN"/>
    <property type="match status" value="1"/>
</dbReference>
<organism evidence="1 2">
    <name type="scientific">Pseudovirgaria hyperparasitica</name>
    <dbReference type="NCBI Taxonomy" id="470096"/>
    <lineage>
        <taxon>Eukaryota</taxon>
        <taxon>Fungi</taxon>
        <taxon>Dikarya</taxon>
        <taxon>Ascomycota</taxon>
        <taxon>Pezizomycotina</taxon>
        <taxon>Dothideomycetes</taxon>
        <taxon>Dothideomycetes incertae sedis</taxon>
        <taxon>Acrospermales</taxon>
        <taxon>Acrospermaceae</taxon>
        <taxon>Pseudovirgaria</taxon>
    </lineage>
</organism>
<gene>
    <name evidence="1" type="ORF">EJ05DRAFT_131079</name>
</gene>
<name>A0A6A6VVW3_9PEZI</name>
<proteinExistence type="predicted"/>
<dbReference type="PANTHER" id="PTHR42085:SF8">
    <property type="entry name" value="F-BOX DOMAIN-CONTAINING PROTEIN"/>
    <property type="match status" value="1"/>
</dbReference>
<reference evidence="1" key="1">
    <citation type="journal article" date="2020" name="Stud. Mycol.">
        <title>101 Dothideomycetes genomes: a test case for predicting lifestyles and emergence of pathogens.</title>
        <authorList>
            <person name="Haridas S."/>
            <person name="Albert R."/>
            <person name="Binder M."/>
            <person name="Bloem J."/>
            <person name="Labutti K."/>
            <person name="Salamov A."/>
            <person name="Andreopoulos B."/>
            <person name="Baker S."/>
            <person name="Barry K."/>
            <person name="Bills G."/>
            <person name="Bluhm B."/>
            <person name="Cannon C."/>
            <person name="Castanera R."/>
            <person name="Culley D."/>
            <person name="Daum C."/>
            <person name="Ezra D."/>
            <person name="Gonzalez J."/>
            <person name="Henrissat B."/>
            <person name="Kuo A."/>
            <person name="Liang C."/>
            <person name="Lipzen A."/>
            <person name="Lutzoni F."/>
            <person name="Magnuson J."/>
            <person name="Mondo S."/>
            <person name="Nolan M."/>
            <person name="Ohm R."/>
            <person name="Pangilinan J."/>
            <person name="Park H.-J."/>
            <person name="Ramirez L."/>
            <person name="Alfaro M."/>
            <person name="Sun H."/>
            <person name="Tritt A."/>
            <person name="Yoshinaga Y."/>
            <person name="Zwiers L.-H."/>
            <person name="Turgeon B."/>
            <person name="Goodwin S."/>
            <person name="Spatafora J."/>
            <person name="Crous P."/>
            <person name="Grigoriev I."/>
        </authorList>
    </citation>
    <scope>NUCLEOTIDE SEQUENCE</scope>
    <source>
        <strain evidence="1">CBS 121739</strain>
    </source>
</reference>
<protein>
    <submittedName>
        <fullName evidence="1">Uncharacterized protein</fullName>
    </submittedName>
</protein>
<accession>A0A6A6VVW3</accession>
<dbReference type="GeneID" id="54480206"/>
<dbReference type="InterPro" id="IPR038883">
    <property type="entry name" value="AN11006-like"/>
</dbReference>
<sequence>MDPTPRLKLIYPKLGCDYKRYKPRVYPEVARKGTFPFLDLSAELRNMIYEYSLTRESIYLTGVSKPKERLRVGRDPEHHDRDDALATALLTVCRQISTEAAAVLYSNNFCFQGINMFSRFMADIGTQIRLVQDVEIAMQTACWTRNLAVPKLAHAASLRQVRISRFKFVTLAFRNIRDPVKTWIEMDGDAGIFHDADGTTRSFDCGSRSFLRSVGQWRHNEDFRRLVCGLKVWALHNSDREKDPHAALRLLKPGRHHGIQRWDPKYGAVFWASEDELPGILKAFLEEAGL</sequence>
<dbReference type="EMBL" id="ML996579">
    <property type="protein sequence ID" value="KAF2754722.1"/>
    <property type="molecule type" value="Genomic_DNA"/>
</dbReference>